<keyword evidence="3" id="KW-0723">Serine/threonine-protein kinase</keyword>
<protein>
    <submittedName>
        <fullName evidence="3">Serine/threonine protein kinase</fullName>
    </submittedName>
</protein>
<accession>R4WT95</accession>
<dbReference type="InterPro" id="IPR047173">
    <property type="entry name" value="STRAD_A/B-like"/>
</dbReference>
<dbReference type="GO" id="GO:1902554">
    <property type="term" value="C:serine/threonine protein kinase complex"/>
    <property type="evidence" value="ECO:0007669"/>
    <property type="project" value="TreeGrafter"/>
</dbReference>
<evidence type="ECO:0000256" key="1">
    <source>
        <dbReference type="ARBA" id="ARBA00008874"/>
    </source>
</evidence>
<dbReference type="Gene3D" id="3.30.200.20">
    <property type="entry name" value="Phosphorylase Kinase, domain 1"/>
    <property type="match status" value="1"/>
</dbReference>
<evidence type="ECO:0000259" key="2">
    <source>
        <dbReference type="PROSITE" id="PS50011"/>
    </source>
</evidence>
<dbReference type="AlphaFoldDB" id="R4WT95"/>
<dbReference type="Pfam" id="PF00069">
    <property type="entry name" value="Pkinase"/>
    <property type="match status" value="1"/>
</dbReference>
<dbReference type="InterPro" id="IPR011009">
    <property type="entry name" value="Kinase-like_dom_sf"/>
</dbReference>
<evidence type="ECO:0000313" key="3">
    <source>
        <dbReference type="EMBL" id="BAN21162.1"/>
    </source>
</evidence>
<feature type="domain" description="Protein kinase" evidence="2">
    <location>
        <begin position="12"/>
        <end position="300"/>
    </location>
</feature>
<proteinExistence type="evidence at transcript level"/>
<dbReference type="EMBL" id="AK417947">
    <property type="protein sequence ID" value="BAN21162.1"/>
    <property type="molecule type" value="mRNA"/>
</dbReference>
<dbReference type="Gene3D" id="1.10.510.10">
    <property type="entry name" value="Transferase(Phosphotransferase) domain 1"/>
    <property type="match status" value="1"/>
</dbReference>
<comment type="similarity">
    <text evidence="1">Belongs to the protein kinase superfamily. STE Ser/Thr protein kinase family. STE20 subfamily.</text>
</comment>
<organism evidence="3">
    <name type="scientific">Riptortus pedestris</name>
    <name type="common">Bean bug</name>
    <dbReference type="NCBI Taxonomy" id="329032"/>
    <lineage>
        <taxon>Eukaryota</taxon>
        <taxon>Metazoa</taxon>
        <taxon>Ecdysozoa</taxon>
        <taxon>Arthropoda</taxon>
        <taxon>Hexapoda</taxon>
        <taxon>Insecta</taxon>
        <taxon>Pterygota</taxon>
        <taxon>Neoptera</taxon>
        <taxon>Paraneoptera</taxon>
        <taxon>Hemiptera</taxon>
        <taxon>Heteroptera</taxon>
        <taxon>Panheteroptera</taxon>
        <taxon>Pentatomomorpha</taxon>
        <taxon>Coreoidea</taxon>
        <taxon>Alydidae</taxon>
        <taxon>Riptortus</taxon>
    </lineage>
</organism>
<keyword evidence="3" id="KW-0418">Kinase</keyword>
<dbReference type="PANTHER" id="PTHR48014">
    <property type="entry name" value="SERINE/THREONINE-PROTEIN KINASE FRAY2"/>
    <property type="match status" value="1"/>
</dbReference>
<dbReference type="GO" id="GO:0004674">
    <property type="term" value="F:protein serine/threonine kinase activity"/>
    <property type="evidence" value="ECO:0007669"/>
    <property type="project" value="UniProtKB-KW"/>
</dbReference>
<dbReference type="GO" id="GO:0043539">
    <property type="term" value="F:protein serine/threonine kinase activator activity"/>
    <property type="evidence" value="ECO:0007669"/>
    <property type="project" value="InterPro"/>
</dbReference>
<dbReference type="PROSITE" id="PS50011">
    <property type="entry name" value="PROTEIN_KINASE_DOM"/>
    <property type="match status" value="1"/>
</dbReference>
<dbReference type="GO" id="GO:0006611">
    <property type="term" value="P:protein export from nucleus"/>
    <property type="evidence" value="ECO:0007669"/>
    <property type="project" value="TreeGrafter"/>
</dbReference>
<dbReference type="GO" id="GO:0005524">
    <property type="term" value="F:ATP binding"/>
    <property type="evidence" value="ECO:0007669"/>
    <property type="project" value="InterPro"/>
</dbReference>
<sequence length="351" mass="39175">MSFCYDTNAQNYEICSFIGQSMTNIATVYIAKHIPSRTVVALKKCSIERLTREEIQLVQDEIILMRQLNHPNVLPCLAAFVTGFEIVSVLPLMGYGSCNDILMRHFPTGIPEQAIACILKAVLQALNYLHSKAIIHRAVRASHILISEEGRVCLSGLRYSCLLVEDGRWLKKVHSFPPTTAPNLNWLSPEVLEQNLVGYNEKSDVYSVGVTACELANGVVPYFDTPSTLMLSEKVRGNCPHLIDQTTYINGDEGSGDDECLRIMTGRKFTDNFHDLVESCLERETACRPSAAQLLSHSFLKSVHYSSLPSLILPAAPFTSYTLPDNKDDLESIMATERLNNLDIDPVSWDF</sequence>
<dbReference type="InterPro" id="IPR000719">
    <property type="entry name" value="Prot_kinase_dom"/>
</dbReference>
<keyword evidence="3" id="KW-0808">Transferase</keyword>
<reference evidence="3" key="1">
    <citation type="journal article" date="2013" name="PLoS ONE">
        <title>Gene expression in gut symbiotic organ of stinkbug affected by extracellular bacterial symbiont.</title>
        <authorList>
            <person name="Futahashi R."/>
            <person name="Tanaka K."/>
            <person name="Tanahashi M."/>
            <person name="Nikoh N."/>
            <person name="Kikuchi Y."/>
            <person name="Lee B.L."/>
            <person name="Fukatsu T."/>
        </authorList>
    </citation>
    <scope>NUCLEOTIDE SEQUENCE</scope>
    <source>
        <tissue evidence="3">Midgut</tissue>
    </source>
</reference>
<name>R4WT95_RIPPE</name>
<dbReference type="PANTHER" id="PTHR48014:SF21">
    <property type="entry name" value="SERINE_THREONINE-PROTEIN KINASE FRAY2"/>
    <property type="match status" value="1"/>
</dbReference>
<dbReference type="SUPFAM" id="SSF56112">
    <property type="entry name" value="Protein kinase-like (PK-like)"/>
    <property type="match status" value="1"/>
</dbReference>